<name>A0A7D5P9F3_9EURY</name>
<dbReference type="OrthoDB" id="271604at2157"/>
<dbReference type="GeneID" id="56085212"/>
<dbReference type="KEGG" id="hpel:HZS54_21445"/>
<gene>
    <name evidence="2" type="ORF">HZS54_21445</name>
</gene>
<evidence type="ECO:0000313" key="2">
    <source>
        <dbReference type="EMBL" id="QLH84043.1"/>
    </source>
</evidence>
<reference evidence="2 3" key="1">
    <citation type="submission" date="2020-07" db="EMBL/GenBank/DDBJ databases">
        <title>Halosimplex litoreum sp. nov. and Halosimplex rubrum sp. nov., isolated from different salt environments.</title>
        <authorList>
            <person name="Cui H."/>
        </authorList>
    </citation>
    <scope>NUCLEOTIDE SEQUENCE [LARGE SCALE GENOMIC DNA]</scope>
    <source>
        <strain evidence="2 3">R2</strain>
    </source>
</reference>
<organism evidence="2 3">
    <name type="scientific">Halosimplex pelagicum</name>
    <dbReference type="NCBI Taxonomy" id="869886"/>
    <lineage>
        <taxon>Archaea</taxon>
        <taxon>Methanobacteriati</taxon>
        <taxon>Methanobacteriota</taxon>
        <taxon>Stenosarchaea group</taxon>
        <taxon>Halobacteria</taxon>
        <taxon>Halobacteriales</taxon>
        <taxon>Haloarculaceae</taxon>
        <taxon>Halosimplex</taxon>
    </lineage>
</organism>
<feature type="domain" description="Halobacterial output" evidence="1">
    <location>
        <begin position="16"/>
        <end position="85"/>
    </location>
</feature>
<proteinExistence type="predicted"/>
<protein>
    <recommendedName>
        <fullName evidence="1">Halobacterial output domain-containing protein</fullName>
    </recommendedName>
</protein>
<keyword evidence="3" id="KW-1185">Reference proteome</keyword>
<sequence>MDPNAERRTYYPEEENVPLSEAVREAVVAHESVSMSGEEFRLYDHIERDALDSLFRDDADVDVSVQIRLTDVAVSIWGDGGVDIRVTDRID</sequence>
<evidence type="ECO:0000313" key="3">
    <source>
        <dbReference type="Proteomes" id="UP000509346"/>
    </source>
</evidence>
<dbReference type="Pfam" id="PF18545">
    <property type="entry name" value="HalOD1"/>
    <property type="match status" value="1"/>
</dbReference>
<dbReference type="AlphaFoldDB" id="A0A7D5P9F3"/>
<dbReference type="InterPro" id="IPR040624">
    <property type="entry name" value="HalOD1"/>
</dbReference>
<accession>A0A7D5P9F3</accession>
<dbReference type="EMBL" id="CP058909">
    <property type="protein sequence ID" value="QLH84043.1"/>
    <property type="molecule type" value="Genomic_DNA"/>
</dbReference>
<evidence type="ECO:0000259" key="1">
    <source>
        <dbReference type="Pfam" id="PF18545"/>
    </source>
</evidence>
<dbReference type="RefSeq" id="WP_179919141.1">
    <property type="nucleotide sequence ID" value="NZ_CP058909.1"/>
</dbReference>
<dbReference type="Proteomes" id="UP000509346">
    <property type="component" value="Chromosome"/>
</dbReference>